<accession>A0ABX7XF99</accession>
<dbReference type="RefSeq" id="WP_230477376.1">
    <property type="nucleotide sequence ID" value="NZ_CP072842.1"/>
</dbReference>
<dbReference type="Proteomes" id="UP000672011">
    <property type="component" value="Chromosome"/>
</dbReference>
<evidence type="ECO:0000313" key="2">
    <source>
        <dbReference type="Proteomes" id="UP000672011"/>
    </source>
</evidence>
<gene>
    <name evidence="1" type="ORF">J9309_04645</name>
</gene>
<evidence type="ECO:0000313" key="1">
    <source>
        <dbReference type="EMBL" id="QTV06616.1"/>
    </source>
</evidence>
<reference evidence="2" key="2">
    <citation type="submission" date="2021-04" db="EMBL/GenBank/DDBJ databases">
        <title>Taxonomy of Flavobacteriaceae bacterium ZY171143.</title>
        <authorList>
            <person name="Li F."/>
        </authorList>
    </citation>
    <scope>NUCLEOTIDE SEQUENCE [LARGE SCALE GENOMIC DNA]</scope>
    <source>
        <strain evidence="2">ZY171143</strain>
    </source>
</reference>
<sequence length="215" mass="24358">MGKINDSIISGTSGRTGRIVVANVNGIEISRIRPKKSSKPPTSKQLLVKDRFNKVVEFMRSYREYAKKFYGHKVGLKSPYNNAMGNILNSIECDMNNLTLIPHYDRMHFSKGIGVSPQPTAISSPNPYTLQIDWENNTAGTSDEDDYLVVLLAEDEQLDAQTVFYKTTTKRIDETIQLTLLPRYQNKDMHVWIAFVNNEDLYASNSIYIGSITII</sequence>
<keyword evidence="2" id="KW-1185">Reference proteome</keyword>
<protein>
    <submittedName>
        <fullName evidence="1">Uncharacterized protein</fullName>
    </submittedName>
</protein>
<dbReference type="EMBL" id="CP072842">
    <property type="protein sequence ID" value="QTV06616.1"/>
    <property type="molecule type" value="Genomic_DNA"/>
</dbReference>
<proteinExistence type="predicted"/>
<organism evidence="1 2">
    <name type="scientific">Faecalibacter bovis</name>
    <dbReference type="NCBI Taxonomy" id="2898187"/>
    <lineage>
        <taxon>Bacteria</taxon>
        <taxon>Pseudomonadati</taxon>
        <taxon>Bacteroidota</taxon>
        <taxon>Flavobacteriia</taxon>
        <taxon>Flavobacteriales</taxon>
        <taxon>Weeksellaceae</taxon>
        <taxon>Faecalibacter</taxon>
    </lineage>
</organism>
<dbReference type="Pfam" id="PF19781">
    <property type="entry name" value="DUF6266"/>
    <property type="match status" value="1"/>
</dbReference>
<dbReference type="InterPro" id="IPR046233">
    <property type="entry name" value="DUF6266"/>
</dbReference>
<reference evidence="1 2" key="1">
    <citation type="journal article" date="2021" name="Int. J. Syst. Evol. Microbiol.">
        <title>Faecalibacter bovis sp. nov., isolated from cow faeces.</title>
        <authorList>
            <person name="Li F."/>
            <person name="Zhao W."/>
            <person name="Hong Q."/>
            <person name="Shao Q."/>
            <person name="Song J."/>
            <person name="Yang S."/>
        </authorList>
    </citation>
    <scope>NUCLEOTIDE SEQUENCE [LARGE SCALE GENOMIC DNA]</scope>
    <source>
        <strain evidence="1 2">ZY171143</strain>
    </source>
</reference>
<name>A0ABX7XF99_9FLAO</name>